<evidence type="ECO:0000313" key="3">
    <source>
        <dbReference type="Proteomes" id="UP001165586"/>
    </source>
</evidence>
<keyword evidence="2" id="KW-0808">Transferase</keyword>
<dbReference type="SUPFAM" id="SSF53383">
    <property type="entry name" value="PLP-dependent transferases"/>
    <property type="match status" value="1"/>
</dbReference>
<dbReference type="Proteomes" id="UP001165586">
    <property type="component" value="Unassembled WGS sequence"/>
</dbReference>
<accession>A0ABT2H5X6</accession>
<keyword evidence="3" id="KW-1185">Reference proteome</keyword>
<protein>
    <submittedName>
        <fullName evidence="2">Aminotransferase class V-fold PLP-dependent enzyme</fullName>
    </submittedName>
</protein>
<dbReference type="EMBL" id="JANLCJ010000006">
    <property type="protein sequence ID" value="MCS5735327.1"/>
    <property type="molecule type" value="Genomic_DNA"/>
</dbReference>
<dbReference type="PANTHER" id="PTHR43586">
    <property type="entry name" value="CYSTEINE DESULFURASE"/>
    <property type="match status" value="1"/>
</dbReference>
<dbReference type="Gene3D" id="3.40.640.10">
    <property type="entry name" value="Type I PLP-dependent aspartate aminotransferase-like (Major domain)"/>
    <property type="match status" value="1"/>
</dbReference>
<reference evidence="2" key="1">
    <citation type="submission" date="2022-08" db="EMBL/GenBank/DDBJ databases">
        <authorList>
            <person name="Deng Y."/>
            <person name="Han X.-F."/>
            <person name="Zhang Y.-Q."/>
        </authorList>
    </citation>
    <scope>NUCLEOTIDE SEQUENCE</scope>
    <source>
        <strain evidence="2">CPCC 203386</strain>
    </source>
</reference>
<sequence>MVLSAVVGAEPAASEPELLSVAELRTHFSVRPGYLAACLIGVPPRESVQALTADLATWEEGHRQPAVYGAAVERARAAFARLVHVSADEVAVGSQASVSVAMIAASLPEGSEVLAVEGDFSSMVYPFLVQQQLGRISVRCVPLAELAGAIRSTTTLVSFSLVQSATGEIADADAVLAAAARCGTATLCDTTQATGWMPVDARRFDATVCHAYKWLCSPRGASFMTVRPDFAARLAPIAAGWYAGDDVWGSCYGPGMQLAASARRFDVSPAWPAWIGTAPTLELFAAADIAAVQRHTVGLADELCRRLDVPEAHSAIVTWPDADGRAIAALTTADVAASARAGRARVAFHLWNDEADVDRVCAVLGA</sequence>
<dbReference type="InterPro" id="IPR015421">
    <property type="entry name" value="PyrdxlP-dep_Trfase_major"/>
</dbReference>
<dbReference type="Gene3D" id="3.90.1150.10">
    <property type="entry name" value="Aspartate Aminotransferase, domain 1"/>
    <property type="match status" value="1"/>
</dbReference>
<dbReference type="InterPro" id="IPR000192">
    <property type="entry name" value="Aminotrans_V_dom"/>
</dbReference>
<dbReference type="InterPro" id="IPR015422">
    <property type="entry name" value="PyrdxlP-dep_Trfase_small"/>
</dbReference>
<proteinExistence type="predicted"/>
<dbReference type="Pfam" id="PF00266">
    <property type="entry name" value="Aminotran_5"/>
    <property type="match status" value="1"/>
</dbReference>
<dbReference type="PANTHER" id="PTHR43586:SF21">
    <property type="entry name" value="PYRIDOXAL PHOSPHATE (PLP)-DEPENDENT ASPARTATE AMINOTRANSFERASE SUPERFAMILY"/>
    <property type="match status" value="1"/>
</dbReference>
<dbReference type="RefSeq" id="WP_259540254.1">
    <property type="nucleotide sequence ID" value="NZ_JANLCJ010000006.1"/>
</dbReference>
<dbReference type="GO" id="GO:0008483">
    <property type="term" value="F:transaminase activity"/>
    <property type="evidence" value="ECO:0007669"/>
    <property type="project" value="UniProtKB-KW"/>
</dbReference>
<gene>
    <name evidence="2" type="ORF">N1032_16380</name>
</gene>
<organism evidence="2 3">
    <name type="scientific">Herbiconiux daphne</name>
    <dbReference type="NCBI Taxonomy" id="2970914"/>
    <lineage>
        <taxon>Bacteria</taxon>
        <taxon>Bacillati</taxon>
        <taxon>Actinomycetota</taxon>
        <taxon>Actinomycetes</taxon>
        <taxon>Micrococcales</taxon>
        <taxon>Microbacteriaceae</taxon>
        <taxon>Herbiconiux</taxon>
    </lineage>
</organism>
<feature type="domain" description="Aminotransferase class V" evidence="1">
    <location>
        <begin position="68"/>
        <end position="336"/>
    </location>
</feature>
<comment type="caution">
    <text evidence="2">The sequence shown here is derived from an EMBL/GenBank/DDBJ whole genome shotgun (WGS) entry which is preliminary data.</text>
</comment>
<evidence type="ECO:0000313" key="2">
    <source>
        <dbReference type="EMBL" id="MCS5735327.1"/>
    </source>
</evidence>
<keyword evidence="2" id="KW-0032">Aminotransferase</keyword>
<evidence type="ECO:0000259" key="1">
    <source>
        <dbReference type="Pfam" id="PF00266"/>
    </source>
</evidence>
<dbReference type="InterPro" id="IPR015424">
    <property type="entry name" value="PyrdxlP-dep_Trfase"/>
</dbReference>
<name>A0ABT2H5X6_9MICO</name>